<name>A0ABT3DGZ1_9BACI</name>
<protein>
    <submittedName>
        <fullName evidence="1">SAM-dependent methyltransferase</fullName>
    </submittedName>
</protein>
<comment type="caution">
    <text evidence="1">The sequence shown here is derived from an EMBL/GenBank/DDBJ whole genome shotgun (WGS) entry which is preliminary data.</text>
</comment>
<keyword evidence="1" id="KW-0808">Transferase</keyword>
<dbReference type="Proteomes" id="UP001526147">
    <property type="component" value="Unassembled WGS sequence"/>
</dbReference>
<proteinExistence type="predicted"/>
<dbReference type="GO" id="GO:0008168">
    <property type="term" value="F:methyltransferase activity"/>
    <property type="evidence" value="ECO:0007669"/>
    <property type="project" value="UniProtKB-KW"/>
</dbReference>
<organism evidence="1 2">
    <name type="scientific">Metabacillus halosaccharovorans</name>
    <dbReference type="NCBI Taxonomy" id="930124"/>
    <lineage>
        <taxon>Bacteria</taxon>
        <taxon>Bacillati</taxon>
        <taxon>Bacillota</taxon>
        <taxon>Bacilli</taxon>
        <taxon>Bacillales</taxon>
        <taxon>Bacillaceae</taxon>
        <taxon>Metabacillus</taxon>
    </lineage>
</organism>
<dbReference type="GO" id="GO:0032259">
    <property type="term" value="P:methylation"/>
    <property type="evidence" value="ECO:0007669"/>
    <property type="project" value="UniProtKB-KW"/>
</dbReference>
<dbReference type="Gene3D" id="3.40.50.150">
    <property type="entry name" value="Vaccinia Virus protein VP39"/>
    <property type="match status" value="1"/>
</dbReference>
<evidence type="ECO:0000313" key="1">
    <source>
        <dbReference type="EMBL" id="MCV9886156.1"/>
    </source>
</evidence>
<dbReference type="CDD" id="cd02440">
    <property type="entry name" value="AdoMet_MTases"/>
    <property type="match status" value="1"/>
</dbReference>
<dbReference type="EMBL" id="JAOYEY010000036">
    <property type="protein sequence ID" value="MCV9886156.1"/>
    <property type="molecule type" value="Genomic_DNA"/>
</dbReference>
<dbReference type="SUPFAM" id="SSF53335">
    <property type="entry name" value="S-adenosyl-L-methionine-dependent methyltransferases"/>
    <property type="match status" value="1"/>
</dbReference>
<keyword evidence="2" id="KW-1185">Reference proteome</keyword>
<dbReference type="RefSeq" id="WP_264142799.1">
    <property type="nucleotide sequence ID" value="NZ_JAOYEY010000036.1"/>
</dbReference>
<sequence length="205" mass="24687">MAEKTYDRLLDIDTDDEQKGFHKSFHYHRYEPTPYQGLEQLFQHYKLTESDRLVDFGCGKGRLPIFVHYLFHTSVVGVEMDHLFYENAVKNRTSYIAKTKRNGNQIIFHHCLAEEYPINQADNCFYFFNPFSVQIFMKVVRNILKSVEKRNRNVELILYYAAEDYLYYLHNQTSFVLKEEVKINGLYEQNANERFLIYQLERYEV</sequence>
<dbReference type="InterPro" id="IPR029063">
    <property type="entry name" value="SAM-dependent_MTases_sf"/>
</dbReference>
<evidence type="ECO:0000313" key="2">
    <source>
        <dbReference type="Proteomes" id="UP001526147"/>
    </source>
</evidence>
<accession>A0ABT3DGZ1</accession>
<gene>
    <name evidence="1" type="ORF">OIH86_10850</name>
</gene>
<keyword evidence="1" id="KW-0489">Methyltransferase</keyword>
<reference evidence="1 2" key="1">
    <citation type="submission" date="2022-10" db="EMBL/GenBank/DDBJ databases">
        <title>Draft genome assembly of moderately radiation resistant bacterium Metabacillus halosaccharovorans.</title>
        <authorList>
            <person name="Pal S."/>
            <person name="Gopinathan A."/>
        </authorList>
    </citation>
    <scope>NUCLEOTIDE SEQUENCE [LARGE SCALE GENOMIC DNA]</scope>
    <source>
        <strain evidence="1 2">VITHBRA001</strain>
    </source>
</reference>